<dbReference type="Pfam" id="PF14356">
    <property type="entry name" value="DUF4403"/>
    <property type="match status" value="1"/>
</dbReference>
<evidence type="ECO:0000313" key="2">
    <source>
        <dbReference type="EMBL" id="GCC46021.1"/>
    </source>
</evidence>
<reference evidence="2 3" key="1">
    <citation type="journal article" date="2018" name="Nat. Ecol. Evol.">
        <title>Shark genomes provide insights into elasmobranch evolution and the origin of vertebrates.</title>
        <authorList>
            <person name="Hara Y"/>
            <person name="Yamaguchi K"/>
            <person name="Onimaru K"/>
            <person name="Kadota M"/>
            <person name="Koyanagi M"/>
            <person name="Keeley SD"/>
            <person name="Tatsumi K"/>
            <person name="Tanaka K"/>
            <person name="Motone F"/>
            <person name="Kageyama Y"/>
            <person name="Nozu R"/>
            <person name="Adachi N"/>
            <person name="Nishimura O"/>
            <person name="Nakagawa R"/>
            <person name="Tanegashima C"/>
            <person name="Kiyatake I"/>
            <person name="Matsumoto R"/>
            <person name="Murakumo K"/>
            <person name="Nishida K"/>
            <person name="Terakita A"/>
            <person name="Kuratani S"/>
            <person name="Sato K"/>
            <person name="Hyodo S Kuraku.S."/>
        </authorList>
    </citation>
    <scope>NUCLEOTIDE SEQUENCE [LARGE SCALE GENOMIC DNA]</scope>
</reference>
<comment type="caution">
    <text evidence="2">The sequence shown here is derived from an EMBL/GenBank/DDBJ whole genome shotgun (WGS) entry which is preliminary data.</text>
</comment>
<sequence>MHPRTIALGLTVVLVSFAISLKAMDWLAPSVTVQTPPLVQLPPLPPSPRSSTVVAQVSVALSAIRDAAERGAPKTFGGKADNPVQQILQNADIGWTASRGPIAATGAQDVLTLTTPINGTLKVTGSLSDKATGAVTNALGSLLG</sequence>
<evidence type="ECO:0000256" key="1">
    <source>
        <dbReference type="SAM" id="SignalP"/>
    </source>
</evidence>
<feature type="chain" id="PRO_5019282745" evidence="1">
    <location>
        <begin position="24"/>
        <end position="144"/>
    </location>
</feature>
<proteinExistence type="predicted"/>
<dbReference type="Proteomes" id="UP000287033">
    <property type="component" value="Unassembled WGS sequence"/>
</dbReference>
<accession>A0A401TTR5</accession>
<dbReference type="EMBL" id="BEZZ01173146">
    <property type="protein sequence ID" value="GCC46021.1"/>
    <property type="molecule type" value="Genomic_DNA"/>
</dbReference>
<organism evidence="2 3">
    <name type="scientific">Chiloscyllium punctatum</name>
    <name type="common">Brownbanded bambooshark</name>
    <name type="synonym">Hemiscyllium punctatum</name>
    <dbReference type="NCBI Taxonomy" id="137246"/>
    <lineage>
        <taxon>Eukaryota</taxon>
        <taxon>Metazoa</taxon>
        <taxon>Chordata</taxon>
        <taxon>Craniata</taxon>
        <taxon>Vertebrata</taxon>
        <taxon>Chondrichthyes</taxon>
        <taxon>Elasmobranchii</taxon>
        <taxon>Galeomorphii</taxon>
        <taxon>Galeoidea</taxon>
        <taxon>Orectolobiformes</taxon>
        <taxon>Hemiscylliidae</taxon>
        <taxon>Chiloscyllium</taxon>
    </lineage>
</organism>
<gene>
    <name evidence="2" type="ORF">chiPu_0030037</name>
</gene>
<feature type="signal peptide" evidence="1">
    <location>
        <begin position="1"/>
        <end position="23"/>
    </location>
</feature>
<dbReference type="AlphaFoldDB" id="A0A401TTR5"/>
<feature type="non-terminal residue" evidence="2">
    <location>
        <position position="144"/>
    </location>
</feature>
<keyword evidence="1" id="KW-0732">Signal</keyword>
<protein>
    <submittedName>
        <fullName evidence="2">Uncharacterized protein</fullName>
    </submittedName>
</protein>
<keyword evidence="3" id="KW-1185">Reference proteome</keyword>
<dbReference type="InterPro" id="IPR025515">
    <property type="entry name" value="DUF4403"/>
</dbReference>
<name>A0A401TTR5_CHIPU</name>
<evidence type="ECO:0000313" key="3">
    <source>
        <dbReference type="Proteomes" id="UP000287033"/>
    </source>
</evidence>